<dbReference type="InterPro" id="IPR002657">
    <property type="entry name" value="BilAc:Na_symport/Acr3"/>
</dbReference>
<comment type="subcellular location">
    <subcellularLocation>
        <location evidence="1">Membrane</location>
        <topology evidence="1">Multi-pass membrane protein</topology>
    </subcellularLocation>
</comment>
<feature type="transmembrane region" description="Helical" evidence="8">
    <location>
        <begin position="173"/>
        <end position="198"/>
    </location>
</feature>
<feature type="signal peptide" evidence="9">
    <location>
        <begin position="1"/>
        <end position="18"/>
    </location>
</feature>
<keyword evidence="12" id="KW-1185">Reference proteome</keyword>
<evidence type="ECO:0000256" key="3">
    <source>
        <dbReference type="ARBA" id="ARBA00022448"/>
    </source>
</evidence>
<dbReference type="GeneTree" id="ENSGT00950000182808"/>
<feature type="domain" description="NTCP5/P3 N-terminal" evidence="10">
    <location>
        <begin position="38"/>
        <end position="122"/>
    </location>
</feature>
<dbReference type="Gene3D" id="1.20.1530.20">
    <property type="match status" value="1"/>
</dbReference>
<keyword evidence="4 8" id="KW-0812">Transmembrane</keyword>
<feature type="transmembrane region" description="Helical" evidence="8">
    <location>
        <begin position="267"/>
        <end position="289"/>
    </location>
</feature>
<keyword evidence="9" id="KW-0732">Signal</keyword>
<feature type="transmembrane region" description="Helical" evidence="8">
    <location>
        <begin position="334"/>
        <end position="353"/>
    </location>
</feature>
<evidence type="ECO:0000259" key="10">
    <source>
        <dbReference type="Pfam" id="PF24690"/>
    </source>
</evidence>
<dbReference type="Ensembl" id="ENSMSIT00000024328.1">
    <property type="protein sequence ID" value="ENSMSIP00000019262.1"/>
    <property type="gene ID" value="ENSMSIG00000016392.1"/>
</dbReference>
<keyword evidence="3" id="KW-0813">Transport</keyword>
<name>A0A8C6HDN9_MUSSI</name>
<evidence type="ECO:0000256" key="4">
    <source>
        <dbReference type="ARBA" id="ARBA00022692"/>
    </source>
</evidence>
<evidence type="ECO:0000313" key="12">
    <source>
        <dbReference type="Proteomes" id="UP000694415"/>
    </source>
</evidence>
<reference evidence="11" key="2">
    <citation type="submission" date="2025-09" db="UniProtKB">
        <authorList>
            <consortium name="Ensembl"/>
        </authorList>
    </citation>
    <scope>IDENTIFICATION</scope>
</reference>
<accession>A0A8C6HDN9</accession>
<evidence type="ECO:0000256" key="2">
    <source>
        <dbReference type="ARBA" id="ARBA00006528"/>
    </source>
</evidence>
<evidence type="ECO:0000256" key="8">
    <source>
        <dbReference type="SAM" id="Phobius"/>
    </source>
</evidence>
<evidence type="ECO:0000256" key="6">
    <source>
        <dbReference type="ARBA" id="ARBA00022989"/>
    </source>
</evidence>
<keyword evidence="6 8" id="KW-1133">Transmembrane helix</keyword>
<dbReference type="InterPro" id="IPR038770">
    <property type="entry name" value="Na+/solute_symporter_sf"/>
</dbReference>
<feature type="chain" id="PRO_5034189848" evidence="9">
    <location>
        <begin position="19"/>
        <end position="434"/>
    </location>
</feature>
<feature type="transmembrane region" description="Helical" evidence="8">
    <location>
        <begin position="309"/>
        <end position="328"/>
    </location>
</feature>
<dbReference type="Pfam" id="PF01758">
    <property type="entry name" value="SBF"/>
    <property type="match status" value="1"/>
</dbReference>
<dbReference type="InterPro" id="IPR057103">
    <property type="entry name" value="NTCP5_P3_N"/>
</dbReference>
<feature type="transmembrane region" description="Helical" evidence="8">
    <location>
        <begin position="133"/>
        <end position="152"/>
    </location>
</feature>
<reference evidence="11" key="1">
    <citation type="submission" date="2025-08" db="UniProtKB">
        <authorList>
            <consortium name="Ensembl"/>
        </authorList>
    </citation>
    <scope>IDENTIFICATION</scope>
</reference>
<feature type="transmembrane region" description="Helical" evidence="8">
    <location>
        <begin position="396"/>
        <end position="416"/>
    </location>
</feature>
<dbReference type="GO" id="GO:0016020">
    <property type="term" value="C:membrane"/>
    <property type="evidence" value="ECO:0007669"/>
    <property type="project" value="UniProtKB-SubCell"/>
</dbReference>
<keyword evidence="5" id="KW-0769">Symport</keyword>
<evidence type="ECO:0000256" key="9">
    <source>
        <dbReference type="SAM" id="SignalP"/>
    </source>
</evidence>
<feature type="transmembrane region" description="Helical" evidence="8">
    <location>
        <begin position="365"/>
        <end position="384"/>
    </location>
</feature>
<evidence type="ECO:0000313" key="11">
    <source>
        <dbReference type="Ensembl" id="ENSMSIP00000019262.1"/>
    </source>
</evidence>
<dbReference type="Pfam" id="PF24690">
    <property type="entry name" value="NTCP5_P3_N"/>
    <property type="match status" value="1"/>
</dbReference>
<protein>
    <submittedName>
        <fullName evidence="11">Solute carrier family 10 (sodium/bile acid cotransporter family), member 5</fullName>
    </submittedName>
</protein>
<dbReference type="Proteomes" id="UP000694415">
    <property type="component" value="Unplaced"/>
</dbReference>
<evidence type="ECO:0000256" key="5">
    <source>
        <dbReference type="ARBA" id="ARBA00022847"/>
    </source>
</evidence>
<sequence length="434" mass="47967">MSGNFFIILLLLVTPGEAKKSFLGFLNIQNTEMLSFTKTEENIVVRSSYKDKQPHSSYLLVKLEDPKVLQVVNVTKTSLGVTDFTVNLKTFPGETNVTLQLWESEGRQTTLIDELKNVRVRVFRQTDDSLLQAPIHVDSSIFLLVLSMILLNKCAFGCKIEFQVLQTVWKRPLPILLGVVIQFFLMPFCGFLLSQILGLPKAQAFGFVMTCTCPGGGGGYLFALLLEGDVTLAILMTCTSTSLALIMMPVNSYFYSRLLGLAGAFHVPVLKIVSTLLFILMPMSTGVIIKHKMPAKAICLERVVRPLSLTLMFVGIYLAFRMGLVFLRMANLEVILLGLLVPALGLLFGYSLAKVYLLPLPVCKTVALETGMLNSFLALAIIQLSFSQPKAHEASVAPFTVAMCSSSEMLLLLLVYKAKRRPSLSTEYEKTPLV</sequence>
<evidence type="ECO:0000256" key="7">
    <source>
        <dbReference type="ARBA" id="ARBA00023136"/>
    </source>
</evidence>
<dbReference type="PANTHER" id="PTHR10361:SF29">
    <property type="entry name" value="SODIUM_BILE ACID COTRANSPORTER 5"/>
    <property type="match status" value="1"/>
</dbReference>
<feature type="transmembrane region" description="Helical" evidence="8">
    <location>
        <begin position="233"/>
        <end position="255"/>
    </location>
</feature>
<proteinExistence type="inferred from homology"/>
<comment type="similarity">
    <text evidence="2">Belongs to the bile acid:sodium symporter (BASS) (TC 2.A.28) family.</text>
</comment>
<dbReference type="GO" id="GO:0008508">
    <property type="term" value="F:bile acid:sodium symporter activity"/>
    <property type="evidence" value="ECO:0007669"/>
    <property type="project" value="TreeGrafter"/>
</dbReference>
<organism evidence="11 12">
    <name type="scientific">Mus spicilegus</name>
    <name type="common">Mound-building mouse</name>
    <dbReference type="NCBI Taxonomy" id="10103"/>
    <lineage>
        <taxon>Eukaryota</taxon>
        <taxon>Metazoa</taxon>
        <taxon>Chordata</taxon>
        <taxon>Craniata</taxon>
        <taxon>Vertebrata</taxon>
        <taxon>Euteleostomi</taxon>
        <taxon>Mammalia</taxon>
        <taxon>Eutheria</taxon>
        <taxon>Euarchontoglires</taxon>
        <taxon>Glires</taxon>
        <taxon>Rodentia</taxon>
        <taxon>Myomorpha</taxon>
        <taxon>Muroidea</taxon>
        <taxon>Muridae</taxon>
        <taxon>Murinae</taxon>
        <taxon>Mus</taxon>
        <taxon>Mus</taxon>
    </lineage>
</organism>
<feature type="transmembrane region" description="Helical" evidence="8">
    <location>
        <begin position="204"/>
        <end position="226"/>
    </location>
</feature>
<dbReference type="AlphaFoldDB" id="A0A8C6HDN9"/>
<dbReference type="PANTHER" id="PTHR10361">
    <property type="entry name" value="SODIUM-BILE ACID COTRANSPORTER"/>
    <property type="match status" value="1"/>
</dbReference>
<evidence type="ECO:0000256" key="1">
    <source>
        <dbReference type="ARBA" id="ARBA00004141"/>
    </source>
</evidence>
<dbReference type="InterPro" id="IPR004710">
    <property type="entry name" value="Bilac:Na_transpt"/>
</dbReference>
<keyword evidence="7 8" id="KW-0472">Membrane</keyword>